<evidence type="ECO:0000259" key="10">
    <source>
        <dbReference type="PROSITE" id="PS50235"/>
    </source>
</evidence>
<feature type="transmembrane region" description="Helical" evidence="9">
    <location>
        <begin position="12"/>
        <end position="29"/>
    </location>
</feature>
<feature type="region of interest" description="Disordered" evidence="8">
    <location>
        <begin position="916"/>
        <end position="972"/>
    </location>
</feature>
<feature type="compositionally biased region" description="Polar residues" evidence="8">
    <location>
        <begin position="760"/>
        <end position="776"/>
    </location>
</feature>
<dbReference type="EMBL" id="JAAAIL010000819">
    <property type="protein sequence ID" value="KAG0272996.1"/>
    <property type="molecule type" value="Genomic_DNA"/>
</dbReference>
<dbReference type="SUPFAM" id="SSF54001">
    <property type="entry name" value="Cysteine proteinases"/>
    <property type="match status" value="1"/>
</dbReference>
<comment type="caution">
    <text evidence="11">The sequence shown here is derived from an EMBL/GenBank/DDBJ whole genome shotgun (WGS) entry which is preliminary data.</text>
</comment>
<comment type="catalytic activity">
    <reaction evidence="1 7">
        <text>Thiol-dependent hydrolysis of ester, thioester, amide, peptide and isopeptide bonds formed by the C-terminal Gly of ubiquitin (a 76-residue protein attached to proteins as an intracellular targeting signal).</text>
        <dbReference type="EC" id="3.4.19.12"/>
    </reaction>
</comment>
<evidence type="ECO:0000256" key="3">
    <source>
        <dbReference type="ARBA" id="ARBA00022670"/>
    </source>
</evidence>
<protein>
    <recommendedName>
        <fullName evidence="7">Ubiquitin carboxyl-terminal hydrolase</fullName>
        <ecNumber evidence="7">3.4.19.12</ecNumber>
    </recommendedName>
</protein>
<keyword evidence="9" id="KW-0472">Membrane</keyword>
<feature type="domain" description="USP" evidence="10">
    <location>
        <begin position="163"/>
        <end position="695"/>
    </location>
</feature>
<organism evidence="11 12">
    <name type="scientific">Linnemannia exigua</name>
    <dbReference type="NCBI Taxonomy" id="604196"/>
    <lineage>
        <taxon>Eukaryota</taxon>
        <taxon>Fungi</taxon>
        <taxon>Fungi incertae sedis</taxon>
        <taxon>Mucoromycota</taxon>
        <taxon>Mortierellomycotina</taxon>
        <taxon>Mortierellomycetes</taxon>
        <taxon>Mortierellales</taxon>
        <taxon>Mortierellaceae</taxon>
        <taxon>Linnemannia</taxon>
    </lineage>
</organism>
<keyword evidence="3 7" id="KW-0645">Protease</keyword>
<dbReference type="InterPro" id="IPR050164">
    <property type="entry name" value="Peptidase_C19"/>
</dbReference>
<gene>
    <name evidence="11" type="ORF">BGZ95_011195</name>
</gene>
<feature type="compositionally biased region" description="Low complexity" evidence="8">
    <location>
        <begin position="947"/>
        <end position="972"/>
    </location>
</feature>
<dbReference type="GO" id="GO:0006508">
    <property type="term" value="P:proteolysis"/>
    <property type="evidence" value="ECO:0007669"/>
    <property type="project" value="UniProtKB-KW"/>
</dbReference>
<evidence type="ECO:0000256" key="8">
    <source>
        <dbReference type="SAM" id="MobiDB-lite"/>
    </source>
</evidence>
<feature type="compositionally biased region" description="Low complexity" evidence="8">
    <location>
        <begin position="587"/>
        <end position="598"/>
    </location>
</feature>
<dbReference type="Gene3D" id="3.90.70.10">
    <property type="entry name" value="Cysteine proteinases"/>
    <property type="match status" value="1"/>
</dbReference>
<evidence type="ECO:0000256" key="7">
    <source>
        <dbReference type="RuleBase" id="RU366025"/>
    </source>
</evidence>
<dbReference type="GO" id="GO:0016579">
    <property type="term" value="P:protein deubiquitination"/>
    <property type="evidence" value="ECO:0007669"/>
    <property type="project" value="InterPro"/>
</dbReference>
<dbReference type="InterPro" id="IPR028889">
    <property type="entry name" value="USP"/>
</dbReference>
<keyword evidence="12" id="KW-1185">Reference proteome</keyword>
<reference evidence="11" key="1">
    <citation type="journal article" date="2020" name="Fungal Divers.">
        <title>Resolving the Mortierellaceae phylogeny through synthesis of multi-gene phylogenetics and phylogenomics.</title>
        <authorList>
            <person name="Vandepol N."/>
            <person name="Liber J."/>
            <person name="Desiro A."/>
            <person name="Na H."/>
            <person name="Kennedy M."/>
            <person name="Barry K."/>
            <person name="Grigoriev I.V."/>
            <person name="Miller A.N."/>
            <person name="O'Donnell K."/>
            <person name="Stajich J.E."/>
            <person name="Bonito G."/>
        </authorList>
    </citation>
    <scope>NUCLEOTIDE SEQUENCE</scope>
    <source>
        <strain evidence="11">NRRL 28262</strain>
    </source>
</reference>
<dbReference type="PANTHER" id="PTHR24006">
    <property type="entry name" value="UBIQUITIN CARBOXYL-TERMINAL HYDROLASE"/>
    <property type="match status" value="1"/>
</dbReference>
<dbReference type="InterPro" id="IPR038765">
    <property type="entry name" value="Papain-like_cys_pep_sf"/>
</dbReference>
<dbReference type="PANTHER" id="PTHR24006:SF888">
    <property type="entry name" value="UBIQUITIN CARBOXYL-TERMINAL HYDROLASE 30"/>
    <property type="match status" value="1"/>
</dbReference>
<proteinExistence type="inferred from homology"/>
<dbReference type="PROSITE" id="PS50235">
    <property type="entry name" value="USP_3"/>
    <property type="match status" value="1"/>
</dbReference>
<accession>A0AAD4H4F6</accession>
<evidence type="ECO:0000256" key="6">
    <source>
        <dbReference type="ARBA" id="ARBA00022807"/>
    </source>
</evidence>
<keyword evidence="4 7" id="KW-0833">Ubl conjugation pathway</keyword>
<keyword evidence="9" id="KW-0812">Transmembrane</keyword>
<evidence type="ECO:0000256" key="2">
    <source>
        <dbReference type="ARBA" id="ARBA00009085"/>
    </source>
</evidence>
<evidence type="ECO:0000256" key="4">
    <source>
        <dbReference type="ARBA" id="ARBA00022786"/>
    </source>
</evidence>
<dbReference type="InterPro" id="IPR001394">
    <property type="entry name" value="Peptidase_C19_UCH"/>
</dbReference>
<dbReference type="Proteomes" id="UP001194580">
    <property type="component" value="Unassembled WGS sequence"/>
</dbReference>
<keyword evidence="6 7" id="KW-0788">Thiol protease</keyword>
<dbReference type="InterPro" id="IPR018200">
    <property type="entry name" value="USP_CS"/>
</dbReference>
<feature type="compositionally biased region" description="Basic and acidic residues" evidence="8">
    <location>
        <begin position="742"/>
        <end position="759"/>
    </location>
</feature>
<evidence type="ECO:0000313" key="11">
    <source>
        <dbReference type="EMBL" id="KAG0272996.1"/>
    </source>
</evidence>
<evidence type="ECO:0000256" key="9">
    <source>
        <dbReference type="SAM" id="Phobius"/>
    </source>
</evidence>
<evidence type="ECO:0000313" key="12">
    <source>
        <dbReference type="Proteomes" id="UP001194580"/>
    </source>
</evidence>
<evidence type="ECO:0000256" key="1">
    <source>
        <dbReference type="ARBA" id="ARBA00000707"/>
    </source>
</evidence>
<sequence>MLQDTLQKLLHPPPLAAVILLVSVIFVLPQHYKRRIFGLIDHLLALDFKTLLDELPSTAQTWAILLFIKSRFLVPLARILLGWELEDTQDDSGSFGSSTNTSTLLYPLQDHRNATRANLPDRTKITSRVQLNQLHTVNAPQGMSQALHQRPKVATTPSPHYVHGLVNTGNSCFLNSVLQALSALSVLSPYLESLLDRSENLQLEEDDLQVTEALLDTMEALQQPLVSHKAFRPRVIVQALESSRSKDLMASGYHSNIMNREQQDAQELFQIISSALSSEENTIQKLQSTRPLMDLEFLKKLVGMESSNLDHQVKKMESNPMIGMLASRLSCMQCGYTEAVRHFTFDNLSLSLPSSHSCNIEECLQQYITLESLNDVVCRKCSLIATLDRIGNKLKQLDAPAGVQTNISRSSRRRIRERDMDIDSDYLSDDSRSSFSASESGSDDETSSQYTSEFEETTRMRMTFDKTYTKVEKAAKKSKLLQQRKVLEAAIKSDVEKTLPDIKLSKVVSRHCTKQVMLAKPPSVLCLHFIRSQYSNYGTVSKNSCHVRFPEYLDLSPFCTTGILLTRPNLPMSISEQDLERMGYDRSGSSSSSSESGSATKKDGETSPSRKKVLYKLQSIVVHYGGHSYGHFIAYRRKPESMVSKVGPVGLGLDGSYYGSGRREDWFRVSDETVESVSLENVLGSNPYMCLYEKVDSADGDKDTKARGGVTSSLSLQSVELGLRALLQKRLKIGTSGNQTRKSQDLRDEMCSEEQDRIKPNSNDNRGSEDVPTTNDSRSDTSRVDFMDMDEKLFKARPKAVAALLRMGHLDRDEDMSDMESLQSQDEDRAWRSFVSSPNSTTPPSPSAGSADSSAPPSLFTTSPVLRQRNNRKTAADHSSTISIGSSTALQQQQSLNGLRIQSACMLPDLDFNLNGGNGGGSDSSSPPSPCIPEPFDIMTSIAHHPLSSSSSSSLLKSKTASTQPASSSSSI</sequence>
<dbReference type="GO" id="GO:0005829">
    <property type="term" value="C:cytosol"/>
    <property type="evidence" value="ECO:0007669"/>
    <property type="project" value="TreeGrafter"/>
</dbReference>
<keyword evidence="5 7" id="KW-0378">Hydrolase</keyword>
<feature type="compositionally biased region" description="Low complexity" evidence="8">
    <location>
        <begin position="847"/>
        <end position="858"/>
    </location>
</feature>
<dbReference type="GO" id="GO:0005634">
    <property type="term" value="C:nucleus"/>
    <property type="evidence" value="ECO:0007669"/>
    <property type="project" value="TreeGrafter"/>
</dbReference>
<feature type="region of interest" description="Disordered" evidence="8">
    <location>
        <begin position="736"/>
        <end position="784"/>
    </location>
</feature>
<dbReference type="PROSITE" id="PS00972">
    <property type="entry name" value="USP_1"/>
    <property type="match status" value="1"/>
</dbReference>
<dbReference type="Pfam" id="PF00443">
    <property type="entry name" value="UCH"/>
    <property type="match status" value="1"/>
</dbReference>
<name>A0AAD4H4F6_9FUNG</name>
<dbReference type="EC" id="3.4.19.12" evidence="7"/>
<feature type="region of interest" description="Disordered" evidence="8">
    <location>
        <begin position="401"/>
        <end position="454"/>
    </location>
</feature>
<feature type="region of interest" description="Disordered" evidence="8">
    <location>
        <begin position="815"/>
        <end position="881"/>
    </location>
</feature>
<dbReference type="PROSITE" id="PS00973">
    <property type="entry name" value="USP_2"/>
    <property type="match status" value="1"/>
</dbReference>
<feature type="region of interest" description="Disordered" evidence="8">
    <location>
        <begin position="581"/>
        <end position="609"/>
    </location>
</feature>
<evidence type="ECO:0000256" key="5">
    <source>
        <dbReference type="ARBA" id="ARBA00022801"/>
    </source>
</evidence>
<comment type="similarity">
    <text evidence="2 7">Belongs to the peptidase C19 family.</text>
</comment>
<keyword evidence="9" id="KW-1133">Transmembrane helix</keyword>
<dbReference type="GO" id="GO:0004843">
    <property type="term" value="F:cysteine-type deubiquitinase activity"/>
    <property type="evidence" value="ECO:0007669"/>
    <property type="project" value="UniProtKB-UniRule"/>
</dbReference>
<dbReference type="AlphaFoldDB" id="A0AAD4H4F6"/>